<name>A0A4S1CBL8_9BACT</name>
<dbReference type="AlphaFoldDB" id="A0A4S1CBL8"/>
<dbReference type="Proteomes" id="UP000306416">
    <property type="component" value="Unassembled WGS sequence"/>
</dbReference>
<organism evidence="1 2">
    <name type="scientific">Geomonas terrae</name>
    <dbReference type="NCBI Taxonomy" id="2562681"/>
    <lineage>
        <taxon>Bacteria</taxon>
        <taxon>Pseudomonadati</taxon>
        <taxon>Thermodesulfobacteriota</taxon>
        <taxon>Desulfuromonadia</taxon>
        <taxon>Geobacterales</taxon>
        <taxon>Geobacteraceae</taxon>
        <taxon>Geomonas</taxon>
    </lineage>
</organism>
<dbReference type="EMBL" id="SRSC01000004">
    <property type="protein sequence ID" value="TGU70737.1"/>
    <property type="molecule type" value="Genomic_DNA"/>
</dbReference>
<comment type="caution">
    <text evidence="1">The sequence shown here is derived from an EMBL/GenBank/DDBJ whole genome shotgun (WGS) entry which is preliminary data.</text>
</comment>
<proteinExistence type="predicted"/>
<sequence>MDIAREDRLLSMELGTLSKESIRRSQSVEEDDNEPRKLFAFAQVIGARDLLQYLVDSEEWSDFGEFLEAIIETEESRYREAWENDDRQTMIITMAHRRQCSRLVRRLTDPRRRQSLLAQLDSPAECEPSPSQS</sequence>
<dbReference type="RefSeq" id="WP_135872025.1">
    <property type="nucleotide sequence ID" value="NZ_SRSC01000004.1"/>
</dbReference>
<reference evidence="1 2" key="1">
    <citation type="submission" date="2019-04" db="EMBL/GenBank/DDBJ databases">
        <title>Geobacter oryzae sp. nov., ferric-reducing bacteria isolated from paddy soil.</title>
        <authorList>
            <person name="Xu Z."/>
            <person name="Masuda Y."/>
            <person name="Itoh H."/>
            <person name="Senoo K."/>
        </authorList>
    </citation>
    <scope>NUCLEOTIDE SEQUENCE [LARGE SCALE GENOMIC DNA]</scope>
    <source>
        <strain evidence="1 2">Red111</strain>
    </source>
</reference>
<evidence type="ECO:0000313" key="2">
    <source>
        <dbReference type="Proteomes" id="UP000306416"/>
    </source>
</evidence>
<keyword evidence="2" id="KW-1185">Reference proteome</keyword>
<gene>
    <name evidence="1" type="ORF">E4633_17220</name>
</gene>
<accession>A0A4S1CBL8</accession>
<evidence type="ECO:0000313" key="1">
    <source>
        <dbReference type="EMBL" id="TGU70737.1"/>
    </source>
</evidence>
<protein>
    <submittedName>
        <fullName evidence="1">Uncharacterized protein</fullName>
    </submittedName>
</protein>